<evidence type="ECO:0000313" key="9">
    <source>
        <dbReference type="Proteomes" id="UP000075411"/>
    </source>
</evidence>
<dbReference type="HAMAP" id="MF_00265">
    <property type="entry name" value="VapC_Nob1"/>
    <property type="match status" value="1"/>
</dbReference>
<dbReference type="Gene3D" id="3.40.50.1010">
    <property type="entry name" value="5'-nuclease"/>
    <property type="match status" value="1"/>
</dbReference>
<evidence type="ECO:0000256" key="5">
    <source>
        <dbReference type="HAMAP-Rule" id="MF_00265"/>
    </source>
</evidence>
<evidence type="ECO:0000313" key="10">
    <source>
        <dbReference type="Proteomes" id="UP000321800"/>
    </source>
</evidence>
<accession>A0A0C9LJZ4</accession>
<sequence>MSVYIDTSVLVAALTNERETSRMQEWLGAQVPEKLFISDWVVTEFSSALSIKLRTGQITVTDRANSLAMFTRLCAESIGVLPVTSQNFRTAARFSDQYALGLRAGDALHLAVCADQGATLCTLDRRLAEAGPQVGLAITLV</sequence>
<feature type="binding site" evidence="5">
    <location>
        <position position="106"/>
    </location>
    <ligand>
        <name>Mg(2+)</name>
        <dbReference type="ChEBI" id="CHEBI:18420"/>
    </ligand>
</feature>
<evidence type="ECO:0000313" key="8">
    <source>
        <dbReference type="EMBL" id="KXV60219.1"/>
    </source>
</evidence>
<dbReference type="EC" id="3.1.-.-" evidence="5"/>
<keyword evidence="5" id="KW-0460">Magnesium</keyword>
<dbReference type="GO" id="GO:0016787">
    <property type="term" value="F:hydrolase activity"/>
    <property type="evidence" value="ECO:0007669"/>
    <property type="project" value="UniProtKB-KW"/>
</dbReference>
<keyword evidence="3 5" id="KW-0479">Metal-binding</keyword>
<reference evidence="8 9" key="1">
    <citation type="submission" date="2015-06" db="EMBL/GenBank/DDBJ databases">
        <title>Improved classification and identification of acetic acid bacteria using matrix-assisted laser desorption/ionization time-of-flight mass spectrometry; Gluconobacter nephelii and Gluconobacter uchimurae are later heterotypic synonyms of Gluconobacter japonicus and Gluconobacter oxydans, respectively.</title>
        <authorList>
            <person name="Li L."/>
            <person name="Cleenwerck I."/>
            <person name="De Vuyst L."/>
            <person name="Vandamme P."/>
        </authorList>
    </citation>
    <scope>NUCLEOTIDE SEQUENCE [LARGE SCALE GENOMIC DNA]</scope>
    <source>
        <strain evidence="8 9">LMG 1663</strain>
    </source>
</reference>
<dbReference type="OrthoDB" id="7204339at2"/>
<evidence type="ECO:0000259" key="6">
    <source>
        <dbReference type="Pfam" id="PF01850"/>
    </source>
</evidence>
<evidence type="ECO:0000313" key="7">
    <source>
        <dbReference type="EMBL" id="GEL51718.1"/>
    </source>
</evidence>
<dbReference type="CDD" id="cd09874">
    <property type="entry name" value="PIN_MT3492-like"/>
    <property type="match status" value="1"/>
</dbReference>
<proteinExistence type="inferred from homology"/>
<gene>
    <name evidence="5 7" type="primary">vapC</name>
    <name evidence="8" type="ORF">AD947_02580</name>
    <name evidence="7" type="ORF">ATR01nite_27930</name>
</gene>
<protein>
    <recommendedName>
        <fullName evidence="5">Ribonuclease VapC</fullName>
        <shortName evidence="5">RNase VapC</shortName>
        <ecNumber evidence="5">3.1.-.-</ecNumber>
    </recommendedName>
    <alternativeName>
        <fullName evidence="5">Toxin VapC</fullName>
    </alternativeName>
</protein>
<dbReference type="SUPFAM" id="SSF88723">
    <property type="entry name" value="PIN domain-like"/>
    <property type="match status" value="1"/>
</dbReference>
<dbReference type="PATRIC" id="fig|104102.11.peg.3246"/>
<dbReference type="RefSeq" id="WP_045541517.1">
    <property type="nucleotide sequence ID" value="NZ_BJVR01000057.1"/>
</dbReference>
<dbReference type="InterPro" id="IPR029060">
    <property type="entry name" value="PIN-like_dom_sf"/>
</dbReference>
<comment type="similarity">
    <text evidence="5">Belongs to the PINc/VapC protein family.</text>
</comment>
<dbReference type="GO" id="GO:0004540">
    <property type="term" value="F:RNA nuclease activity"/>
    <property type="evidence" value="ECO:0007669"/>
    <property type="project" value="InterPro"/>
</dbReference>
<comment type="caution">
    <text evidence="8">The sequence shown here is derived from an EMBL/GenBank/DDBJ whole genome shotgun (WGS) entry which is preliminary data.</text>
</comment>
<keyword evidence="5" id="KW-0800">Toxin</keyword>
<comment type="function">
    <text evidence="5">Toxic component of a toxin-antitoxin (TA) system. An RNase.</text>
</comment>
<dbReference type="AlphaFoldDB" id="A0A0C9LJZ4"/>
<evidence type="ECO:0000256" key="4">
    <source>
        <dbReference type="ARBA" id="ARBA00022801"/>
    </source>
</evidence>
<keyword evidence="4 5" id="KW-0378">Hydrolase</keyword>
<dbReference type="Pfam" id="PF01850">
    <property type="entry name" value="PIN"/>
    <property type="match status" value="1"/>
</dbReference>
<evidence type="ECO:0000256" key="2">
    <source>
        <dbReference type="ARBA" id="ARBA00022722"/>
    </source>
</evidence>
<name>A0A0C9LJZ4_9PROT</name>
<dbReference type="GO" id="GO:0000287">
    <property type="term" value="F:magnesium ion binding"/>
    <property type="evidence" value="ECO:0007669"/>
    <property type="project" value="UniProtKB-UniRule"/>
</dbReference>
<feature type="domain" description="PIN" evidence="6">
    <location>
        <begin position="3"/>
        <end position="130"/>
    </location>
</feature>
<dbReference type="InterPro" id="IPR022907">
    <property type="entry name" value="VapC_family"/>
</dbReference>
<organism evidence="8 9">
    <name type="scientific">Acetobacter tropicalis</name>
    <dbReference type="NCBI Taxonomy" id="104102"/>
    <lineage>
        <taxon>Bacteria</taxon>
        <taxon>Pseudomonadati</taxon>
        <taxon>Pseudomonadota</taxon>
        <taxon>Alphaproteobacteria</taxon>
        <taxon>Acetobacterales</taxon>
        <taxon>Acetobacteraceae</taxon>
        <taxon>Acetobacter</taxon>
    </lineage>
</organism>
<comment type="cofactor">
    <cofactor evidence="5">
        <name>Mg(2+)</name>
        <dbReference type="ChEBI" id="CHEBI:18420"/>
    </cofactor>
</comment>
<dbReference type="GO" id="GO:0090729">
    <property type="term" value="F:toxin activity"/>
    <property type="evidence" value="ECO:0007669"/>
    <property type="project" value="UniProtKB-KW"/>
</dbReference>
<dbReference type="EMBL" id="BJVR01000057">
    <property type="protein sequence ID" value="GEL51718.1"/>
    <property type="molecule type" value="Genomic_DNA"/>
</dbReference>
<dbReference type="Proteomes" id="UP000075411">
    <property type="component" value="Unassembled WGS sequence"/>
</dbReference>
<evidence type="ECO:0000256" key="3">
    <source>
        <dbReference type="ARBA" id="ARBA00022723"/>
    </source>
</evidence>
<reference evidence="7 10" key="2">
    <citation type="submission" date="2019-07" db="EMBL/GenBank/DDBJ databases">
        <title>Whole genome shotgun sequence of Acetobacter tropicalis NBRC 16470.</title>
        <authorList>
            <person name="Hosoyama A."/>
            <person name="Uohara A."/>
            <person name="Ohji S."/>
            <person name="Ichikawa N."/>
        </authorList>
    </citation>
    <scope>NUCLEOTIDE SEQUENCE [LARGE SCALE GENOMIC DNA]</scope>
    <source>
        <strain evidence="7 10">NBRC 16470</strain>
    </source>
</reference>
<dbReference type="EMBL" id="LHZT01000094">
    <property type="protein sequence ID" value="KXV60219.1"/>
    <property type="molecule type" value="Genomic_DNA"/>
</dbReference>
<dbReference type="InterPro" id="IPR002716">
    <property type="entry name" value="PIN_dom"/>
</dbReference>
<feature type="binding site" evidence="5">
    <location>
        <position position="6"/>
    </location>
    <ligand>
        <name>Mg(2+)</name>
        <dbReference type="ChEBI" id="CHEBI:18420"/>
    </ligand>
</feature>
<dbReference type="Proteomes" id="UP000321800">
    <property type="component" value="Unassembled WGS sequence"/>
</dbReference>
<keyword evidence="1 5" id="KW-1277">Toxin-antitoxin system</keyword>
<keyword evidence="2 5" id="KW-0540">Nuclease</keyword>
<evidence type="ECO:0000256" key="1">
    <source>
        <dbReference type="ARBA" id="ARBA00022649"/>
    </source>
</evidence>